<protein>
    <submittedName>
        <fullName evidence="1">Uncharacterized protein</fullName>
    </submittedName>
</protein>
<proteinExistence type="predicted"/>
<dbReference type="VEuPathDB" id="FungiDB:PV07_11834"/>
<dbReference type="EMBL" id="KN847046">
    <property type="protein sequence ID" value="KIW23650.1"/>
    <property type="molecule type" value="Genomic_DNA"/>
</dbReference>
<gene>
    <name evidence="1" type="ORF">PV07_11834</name>
</gene>
<evidence type="ECO:0000313" key="1">
    <source>
        <dbReference type="EMBL" id="KIW23650.1"/>
    </source>
</evidence>
<evidence type="ECO:0000313" key="2">
    <source>
        <dbReference type="Proteomes" id="UP000054466"/>
    </source>
</evidence>
<dbReference type="Proteomes" id="UP000054466">
    <property type="component" value="Unassembled WGS sequence"/>
</dbReference>
<dbReference type="HOGENOM" id="CLU_2084613_0_0_1"/>
<accession>A0A0D2BZA2</accession>
<dbReference type="RefSeq" id="XP_016243866.1">
    <property type="nucleotide sequence ID" value="XM_016399304.1"/>
</dbReference>
<reference evidence="1 2" key="1">
    <citation type="submission" date="2015-01" db="EMBL/GenBank/DDBJ databases">
        <title>The Genome Sequence of Cladophialophora immunda CBS83496.</title>
        <authorList>
            <consortium name="The Broad Institute Genomics Platform"/>
            <person name="Cuomo C."/>
            <person name="de Hoog S."/>
            <person name="Gorbushina A."/>
            <person name="Stielow B."/>
            <person name="Teixiera M."/>
            <person name="Abouelleil A."/>
            <person name="Chapman S.B."/>
            <person name="Priest M."/>
            <person name="Young S.K."/>
            <person name="Wortman J."/>
            <person name="Nusbaum C."/>
            <person name="Birren B."/>
        </authorList>
    </citation>
    <scope>NUCLEOTIDE SEQUENCE [LARGE SCALE GENOMIC DNA]</scope>
    <source>
        <strain evidence="1 2">CBS 83496</strain>
    </source>
</reference>
<sequence>MHFLHNGGMFGSCAFTSHRTVLRCTVFALDFRLFSDLFGQLRQHGRKDGGYSPSLRCEGRDPLCSFHAWERRPALLLLRCHLNHWSITLCSPRQNGRQPPGPGLDVGYHIPSTLPCA</sequence>
<dbReference type="AlphaFoldDB" id="A0A0D2BZA2"/>
<keyword evidence="2" id="KW-1185">Reference proteome</keyword>
<dbReference type="GeneID" id="27351028"/>
<name>A0A0D2BZA2_9EURO</name>
<organism evidence="1 2">
    <name type="scientific">Cladophialophora immunda</name>
    <dbReference type="NCBI Taxonomy" id="569365"/>
    <lineage>
        <taxon>Eukaryota</taxon>
        <taxon>Fungi</taxon>
        <taxon>Dikarya</taxon>
        <taxon>Ascomycota</taxon>
        <taxon>Pezizomycotina</taxon>
        <taxon>Eurotiomycetes</taxon>
        <taxon>Chaetothyriomycetidae</taxon>
        <taxon>Chaetothyriales</taxon>
        <taxon>Herpotrichiellaceae</taxon>
        <taxon>Cladophialophora</taxon>
    </lineage>
</organism>